<dbReference type="InterPro" id="IPR001753">
    <property type="entry name" value="Enoyl-CoA_hydra/iso"/>
</dbReference>
<keyword evidence="2" id="KW-0456">Lyase</keyword>
<dbReference type="CDD" id="cd06558">
    <property type="entry name" value="crotonase-like"/>
    <property type="match status" value="1"/>
</dbReference>
<dbReference type="Gene3D" id="3.90.226.10">
    <property type="entry name" value="2-enoyl-CoA Hydratase, Chain A, domain 1"/>
    <property type="match status" value="1"/>
</dbReference>
<evidence type="ECO:0000313" key="3">
    <source>
        <dbReference type="EMBL" id="MEJ8850034.1"/>
    </source>
</evidence>
<dbReference type="Gene3D" id="1.10.12.10">
    <property type="entry name" value="Lyase 2-enoyl-coa Hydratase, Chain A, domain 2"/>
    <property type="match status" value="1"/>
</dbReference>
<dbReference type="InterPro" id="IPR029045">
    <property type="entry name" value="ClpP/crotonase-like_dom_sf"/>
</dbReference>
<gene>
    <name evidence="3" type="ORF">WKW82_25545</name>
</gene>
<dbReference type="PANTHER" id="PTHR11941">
    <property type="entry name" value="ENOYL-COA HYDRATASE-RELATED"/>
    <property type="match status" value="1"/>
</dbReference>
<dbReference type="SUPFAM" id="SSF52096">
    <property type="entry name" value="ClpP/crotonase"/>
    <property type="match status" value="1"/>
</dbReference>
<dbReference type="InterPro" id="IPR014748">
    <property type="entry name" value="Enoyl-CoA_hydra_C"/>
</dbReference>
<evidence type="ECO:0000313" key="4">
    <source>
        <dbReference type="Proteomes" id="UP001385892"/>
    </source>
</evidence>
<sequence length="259" mass="27519">MTDTKLNIERGDRYAVIFLDNPPMNVVSAPLTRQLYAALKSMETDGSVRAVVLTGAGDRAFCAGSDISELTEMSAPGAALEKKLIFQNKVFELLRSFPKPTIAALNGYTYGGGLEIAACCDLIVAEAQVKLCLPEIKLGVFPSSGGTYRVARRIGESRTKEMIFLGEPITAAQAHAWGLVNRLVDQGGALAEAKAIAQKLGRGPGMALQAAKSIVNLAFDRSDSEAVGESLRASDRVFCSADAKEGIAAFMQKRPAAFS</sequence>
<dbReference type="EMBL" id="JBBKZT010000013">
    <property type="protein sequence ID" value="MEJ8850034.1"/>
    <property type="molecule type" value="Genomic_DNA"/>
</dbReference>
<dbReference type="RefSeq" id="WP_340345237.1">
    <property type="nucleotide sequence ID" value="NZ_JBBKZT010000013.1"/>
</dbReference>
<name>A0ABU8WRR9_9BURK</name>
<evidence type="ECO:0000256" key="2">
    <source>
        <dbReference type="ARBA" id="ARBA00023239"/>
    </source>
</evidence>
<comment type="similarity">
    <text evidence="1">Belongs to the enoyl-CoA hydratase/isomerase family.</text>
</comment>
<proteinExistence type="inferred from homology"/>
<reference evidence="3 4" key="1">
    <citation type="submission" date="2024-03" db="EMBL/GenBank/DDBJ databases">
        <title>Novel species of the genus Variovorax.</title>
        <authorList>
            <person name="Liu Q."/>
            <person name="Xin Y.-H."/>
        </authorList>
    </citation>
    <scope>NUCLEOTIDE SEQUENCE [LARGE SCALE GENOMIC DNA]</scope>
    <source>
        <strain evidence="3 4">KACC 18900</strain>
    </source>
</reference>
<dbReference type="Proteomes" id="UP001385892">
    <property type="component" value="Unassembled WGS sequence"/>
</dbReference>
<keyword evidence="4" id="KW-1185">Reference proteome</keyword>
<protein>
    <submittedName>
        <fullName evidence="3">Enoyl-CoA hydratase-related protein</fullName>
    </submittedName>
</protein>
<accession>A0ABU8WRR9</accession>
<evidence type="ECO:0000256" key="1">
    <source>
        <dbReference type="ARBA" id="ARBA00005254"/>
    </source>
</evidence>
<comment type="caution">
    <text evidence="3">The sequence shown here is derived from an EMBL/GenBank/DDBJ whole genome shotgun (WGS) entry which is preliminary data.</text>
</comment>
<dbReference type="Pfam" id="PF00378">
    <property type="entry name" value="ECH_1"/>
    <property type="match status" value="1"/>
</dbReference>
<organism evidence="3 4">
    <name type="scientific">Variovorax rhizosphaerae</name>
    <dbReference type="NCBI Taxonomy" id="1836200"/>
    <lineage>
        <taxon>Bacteria</taxon>
        <taxon>Pseudomonadati</taxon>
        <taxon>Pseudomonadota</taxon>
        <taxon>Betaproteobacteria</taxon>
        <taxon>Burkholderiales</taxon>
        <taxon>Comamonadaceae</taxon>
        <taxon>Variovorax</taxon>
    </lineage>
</organism>
<dbReference type="PANTHER" id="PTHR11941:SF54">
    <property type="entry name" value="ENOYL-COA HYDRATASE, MITOCHONDRIAL"/>
    <property type="match status" value="1"/>
</dbReference>